<dbReference type="InterPro" id="IPR011009">
    <property type="entry name" value="Kinase-like_dom_sf"/>
</dbReference>
<dbReference type="Proteomes" id="UP001362999">
    <property type="component" value="Unassembled WGS sequence"/>
</dbReference>
<proteinExistence type="predicted"/>
<gene>
    <name evidence="2" type="ORF">R3P38DRAFT_2532459</name>
</gene>
<dbReference type="Gene3D" id="3.30.40.10">
    <property type="entry name" value="Zinc/RING finger domain, C3HC4 (zinc finger)"/>
    <property type="match status" value="1"/>
</dbReference>
<reference evidence="2 3" key="1">
    <citation type="journal article" date="2024" name="J Genomics">
        <title>Draft genome sequencing and assembly of Favolaschia claudopus CIRM-BRFM 2984 isolated from oak limbs.</title>
        <authorList>
            <person name="Navarro D."/>
            <person name="Drula E."/>
            <person name="Chaduli D."/>
            <person name="Cazenave R."/>
            <person name="Ahrendt S."/>
            <person name="Wang J."/>
            <person name="Lipzen A."/>
            <person name="Daum C."/>
            <person name="Barry K."/>
            <person name="Grigoriev I.V."/>
            <person name="Favel A."/>
            <person name="Rosso M.N."/>
            <person name="Martin F."/>
        </authorList>
    </citation>
    <scope>NUCLEOTIDE SEQUENCE [LARGE SCALE GENOMIC DNA]</scope>
    <source>
        <strain evidence="2 3">CIRM-BRFM 2984</strain>
    </source>
</reference>
<accession>A0AAW0BC05</accession>
<feature type="region of interest" description="Disordered" evidence="1">
    <location>
        <begin position="44"/>
        <end position="67"/>
    </location>
</feature>
<protein>
    <recommendedName>
        <fullName evidence="4">Protein kinase domain-containing protein</fullName>
    </recommendedName>
</protein>
<evidence type="ECO:0008006" key="4">
    <source>
        <dbReference type="Google" id="ProtNLM"/>
    </source>
</evidence>
<dbReference type="Gene3D" id="3.30.200.20">
    <property type="entry name" value="Phosphorylase Kinase, domain 1"/>
    <property type="match status" value="1"/>
</dbReference>
<dbReference type="SUPFAM" id="SSF56112">
    <property type="entry name" value="Protein kinase-like (PK-like)"/>
    <property type="match status" value="1"/>
</dbReference>
<name>A0AAW0BC05_9AGAR</name>
<evidence type="ECO:0000313" key="3">
    <source>
        <dbReference type="Proteomes" id="UP001362999"/>
    </source>
</evidence>
<keyword evidence="3" id="KW-1185">Reference proteome</keyword>
<evidence type="ECO:0000313" key="2">
    <source>
        <dbReference type="EMBL" id="KAK7023248.1"/>
    </source>
</evidence>
<sequence length="464" mass="51099">MAFISNASDFTLGEGVYNNVHGNLVHHTVNHLYSSKKRYRAAIESESEPLDPSLLNDTPSSKRRRVGSGLEEGIKIIRPKNLKLTHQIGSGPGYFIHSGESKGRAVIVKVFNRNADAREQLESTVELTKGLLHPNILRIEGISSQASLCQFVAYRHTYWNNAESPLAAALKDNLARSVHLGLKLVEGLSAGINHLAVQRIPLHLIGPDNFDVFLDKDEQFVISINSSSTQDTQHSTYQSSIWEADNRRAWDIFNGLSRRVLSTANRVLHKDAIERLPAAAIDIIAPPSFSSFSGGFVPLSTPDSMLEFITSADIESPISLRREYVWRTVSNERQSLGTVAAQIKSDLELKFRIMRGIARNDALTAQCCAGYIREEITLASSVADSAIITHNAPGPLQVCPICGQTVGFPKKFGCICGDLSPGPHPTVQCQECIVWSHVHCVGRSEQFVCFSCESSSHWHKIVAH</sequence>
<organism evidence="2 3">
    <name type="scientific">Favolaschia claudopus</name>
    <dbReference type="NCBI Taxonomy" id="2862362"/>
    <lineage>
        <taxon>Eukaryota</taxon>
        <taxon>Fungi</taxon>
        <taxon>Dikarya</taxon>
        <taxon>Basidiomycota</taxon>
        <taxon>Agaricomycotina</taxon>
        <taxon>Agaricomycetes</taxon>
        <taxon>Agaricomycetidae</taxon>
        <taxon>Agaricales</taxon>
        <taxon>Marasmiineae</taxon>
        <taxon>Mycenaceae</taxon>
        <taxon>Favolaschia</taxon>
    </lineage>
</organism>
<evidence type="ECO:0000256" key="1">
    <source>
        <dbReference type="SAM" id="MobiDB-lite"/>
    </source>
</evidence>
<dbReference type="InterPro" id="IPR013083">
    <property type="entry name" value="Znf_RING/FYVE/PHD"/>
</dbReference>
<comment type="caution">
    <text evidence="2">The sequence shown here is derived from an EMBL/GenBank/DDBJ whole genome shotgun (WGS) entry which is preliminary data.</text>
</comment>
<dbReference type="AlphaFoldDB" id="A0AAW0BC05"/>
<dbReference type="EMBL" id="JAWWNJ010000036">
    <property type="protein sequence ID" value="KAK7023248.1"/>
    <property type="molecule type" value="Genomic_DNA"/>
</dbReference>